<organism evidence="1 2">
    <name type="scientific">Chthoniobacter flavus Ellin428</name>
    <dbReference type="NCBI Taxonomy" id="497964"/>
    <lineage>
        <taxon>Bacteria</taxon>
        <taxon>Pseudomonadati</taxon>
        <taxon>Verrucomicrobiota</taxon>
        <taxon>Spartobacteria</taxon>
        <taxon>Chthoniobacterales</taxon>
        <taxon>Chthoniobacteraceae</taxon>
        <taxon>Chthoniobacter</taxon>
    </lineage>
</organism>
<accession>B4D6R5</accession>
<dbReference type="AlphaFoldDB" id="B4D6R5"/>
<keyword evidence="2" id="KW-1185">Reference proteome</keyword>
<dbReference type="EMBL" id="ABVL01000016">
    <property type="protein sequence ID" value="EDY17866.1"/>
    <property type="molecule type" value="Genomic_DNA"/>
</dbReference>
<proteinExistence type="predicted"/>
<comment type="caution">
    <text evidence="1">The sequence shown here is derived from an EMBL/GenBank/DDBJ whole genome shotgun (WGS) entry which is preliminary data.</text>
</comment>
<reference evidence="1 2" key="1">
    <citation type="journal article" date="2011" name="J. Bacteriol.">
        <title>Genome sequence of Chthoniobacter flavus Ellin428, an aerobic heterotrophic soil bacterium.</title>
        <authorList>
            <person name="Kant R."/>
            <person name="van Passel M.W."/>
            <person name="Palva A."/>
            <person name="Lucas S."/>
            <person name="Lapidus A."/>
            <person name="Glavina Del Rio T."/>
            <person name="Dalin E."/>
            <person name="Tice H."/>
            <person name="Bruce D."/>
            <person name="Goodwin L."/>
            <person name="Pitluck S."/>
            <person name="Larimer F.W."/>
            <person name="Land M.L."/>
            <person name="Hauser L."/>
            <person name="Sangwan P."/>
            <person name="de Vos W.M."/>
            <person name="Janssen P.H."/>
            <person name="Smidt H."/>
        </authorList>
    </citation>
    <scope>NUCLEOTIDE SEQUENCE [LARGE SCALE GENOMIC DNA]</scope>
    <source>
        <strain evidence="1 2">Ellin428</strain>
    </source>
</reference>
<name>B4D6R5_9BACT</name>
<evidence type="ECO:0000313" key="1">
    <source>
        <dbReference type="EMBL" id="EDY17866.1"/>
    </source>
</evidence>
<dbReference type="RefSeq" id="WP_006981926.1">
    <property type="nucleotide sequence ID" value="NZ_ABVL01000016.1"/>
</dbReference>
<dbReference type="STRING" id="497964.CfE428DRAFT_4605"/>
<gene>
    <name evidence="1" type="ORF">CfE428DRAFT_4605</name>
</gene>
<dbReference type="InParanoid" id="B4D6R5"/>
<protein>
    <submittedName>
        <fullName evidence="1">Uncharacterized protein</fullName>
    </submittedName>
</protein>
<dbReference type="Proteomes" id="UP000005824">
    <property type="component" value="Unassembled WGS sequence"/>
</dbReference>
<sequence>MLVGEEFGTALGVGAEEIENDVVPGLVGIDAETQRGGAFEQLVDASRDAVRRSRVGREPEWAVRLAPRAWQRER</sequence>
<evidence type="ECO:0000313" key="2">
    <source>
        <dbReference type="Proteomes" id="UP000005824"/>
    </source>
</evidence>